<reference evidence="2 3" key="1">
    <citation type="submission" date="2018-06" db="EMBL/GenBank/DDBJ databases">
        <title>Noncontiguous genome sequence of Ruminococcaceae bacterium ASD2818.</title>
        <authorList>
            <person name="Chaplin A.V."/>
            <person name="Sokolova S.R."/>
            <person name="Kochetkova T.O."/>
            <person name="Goltsov A.Y."/>
            <person name="Trofimov D.Y."/>
            <person name="Efimov B.A."/>
        </authorList>
    </citation>
    <scope>NUCLEOTIDE SEQUENCE [LARGE SCALE GENOMIC DNA]</scope>
    <source>
        <strain evidence="2 3">ASD2818</strain>
    </source>
</reference>
<dbReference type="AlphaFoldDB" id="A0A328UGL6"/>
<accession>A0A328UGL6</accession>
<sequence length="381" mass="42837">MMNTQETGRLISELLDRIDRVYPEQRKKAIRDRMTSFWNHTGRGEHIPYTAFHLDNSLPPEQLASLSPYDRELACQLAGIARHGEQWDDDFYPALSPGIRQLTLPSYFGCVEEFAENSVRVKPAISAPQDVYSLPEAGFTPDTAGGEMLDKIKYWRQKTQGRISFYETDMQGPFSVASQIWGIEDFLIACYDYPDEVHYLISRCTDIFIDYCKKMDEAAGGDITFFHCLPCLWLPQEKGVALSEDLVAVVSADIVREFMNPYLQKIGEAFGGVLVHTCGSMNHVLQALGEVKPLIGVNFSSCETDLPLAATQIRDDMSIICHNSPVATQHLCVLNAYEHAELIGRVTAETGRFIYSTCVNFDGSLDPDREGDLRAALRLQR</sequence>
<evidence type="ECO:0000259" key="1">
    <source>
        <dbReference type="Pfam" id="PF01208"/>
    </source>
</evidence>
<name>A0A328UGL6_9FIRM</name>
<dbReference type="GO" id="GO:0004853">
    <property type="term" value="F:uroporphyrinogen decarboxylase activity"/>
    <property type="evidence" value="ECO:0007669"/>
    <property type="project" value="InterPro"/>
</dbReference>
<dbReference type="EMBL" id="QLYR01000002">
    <property type="protein sequence ID" value="RAQ29882.1"/>
    <property type="molecule type" value="Genomic_DNA"/>
</dbReference>
<dbReference type="RefSeq" id="WP_112332299.1">
    <property type="nucleotide sequence ID" value="NZ_JBKYJQ010000010.1"/>
</dbReference>
<dbReference type="InterPro" id="IPR000257">
    <property type="entry name" value="Uroporphyrinogen_deCOase"/>
</dbReference>
<dbReference type="InterPro" id="IPR038071">
    <property type="entry name" value="UROD/MetE-like_sf"/>
</dbReference>
<dbReference type="PANTHER" id="PTHR47099:SF1">
    <property type="entry name" value="METHYLCOBAMIDE:COM METHYLTRANSFERASE MTBA"/>
    <property type="match status" value="1"/>
</dbReference>
<gene>
    <name evidence="2" type="ORF">DPQ25_06245</name>
</gene>
<dbReference type="Gene3D" id="3.20.20.210">
    <property type="match status" value="1"/>
</dbReference>
<dbReference type="SUPFAM" id="SSF51726">
    <property type="entry name" value="UROD/MetE-like"/>
    <property type="match status" value="1"/>
</dbReference>
<feature type="domain" description="Uroporphyrinogen decarboxylase (URO-D)" evidence="1">
    <location>
        <begin position="102"/>
        <end position="308"/>
    </location>
</feature>
<keyword evidence="3" id="KW-1185">Reference proteome</keyword>
<organism evidence="2 3">
    <name type="scientific">Hydrogeniiclostridium mannosilyticum</name>
    <dbReference type="NCBI Taxonomy" id="2764322"/>
    <lineage>
        <taxon>Bacteria</taxon>
        <taxon>Bacillati</taxon>
        <taxon>Bacillota</taxon>
        <taxon>Clostridia</taxon>
        <taxon>Eubacteriales</taxon>
        <taxon>Acutalibacteraceae</taxon>
        <taxon>Hydrogeniiclostridium</taxon>
    </lineage>
</organism>
<dbReference type="InterPro" id="IPR052024">
    <property type="entry name" value="Methanogen_methyltrans"/>
</dbReference>
<evidence type="ECO:0000313" key="2">
    <source>
        <dbReference type="EMBL" id="RAQ29882.1"/>
    </source>
</evidence>
<comment type="caution">
    <text evidence="2">The sequence shown here is derived from an EMBL/GenBank/DDBJ whole genome shotgun (WGS) entry which is preliminary data.</text>
</comment>
<dbReference type="GO" id="GO:0006779">
    <property type="term" value="P:porphyrin-containing compound biosynthetic process"/>
    <property type="evidence" value="ECO:0007669"/>
    <property type="project" value="InterPro"/>
</dbReference>
<dbReference type="Proteomes" id="UP000249377">
    <property type="component" value="Unassembled WGS sequence"/>
</dbReference>
<dbReference type="Pfam" id="PF01208">
    <property type="entry name" value="URO-D"/>
    <property type="match status" value="1"/>
</dbReference>
<protein>
    <recommendedName>
        <fullName evidence="1">Uroporphyrinogen decarboxylase (URO-D) domain-containing protein</fullName>
    </recommendedName>
</protein>
<dbReference type="PANTHER" id="PTHR47099">
    <property type="entry name" value="METHYLCOBAMIDE:COM METHYLTRANSFERASE MTBA"/>
    <property type="match status" value="1"/>
</dbReference>
<proteinExistence type="predicted"/>
<evidence type="ECO:0000313" key="3">
    <source>
        <dbReference type="Proteomes" id="UP000249377"/>
    </source>
</evidence>